<dbReference type="RefSeq" id="YP_010755410.1">
    <property type="nucleotide sequence ID" value="NC_073469.1"/>
</dbReference>
<keyword evidence="3" id="KW-1185">Reference proteome</keyword>
<accession>A0A977KNN5</accession>
<protein>
    <submittedName>
        <fullName evidence="2">HNH endonuclease</fullName>
    </submittedName>
</protein>
<evidence type="ECO:0000259" key="1">
    <source>
        <dbReference type="SMART" id="SM00507"/>
    </source>
</evidence>
<dbReference type="GeneID" id="80020063"/>
<dbReference type="Gene3D" id="1.10.30.50">
    <property type="match status" value="1"/>
</dbReference>
<dbReference type="InterPro" id="IPR002711">
    <property type="entry name" value="HNH"/>
</dbReference>
<dbReference type="EMBL" id="OP297545">
    <property type="protein sequence ID" value="UXE04804.1"/>
    <property type="molecule type" value="Genomic_DNA"/>
</dbReference>
<organism evidence="2 3">
    <name type="scientific">Arthrobacter phage Shambre1</name>
    <dbReference type="NCBI Taxonomy" id="2927284"/>
    <lineage>
        <taxon>Viruses</taxon>
        <taxon>Duplodnaviria</taxon>
        <taxon>Heunggongvirae</taxon>
        <taxon>Uroviricota</taxon>
        <taxon>Caudoviricetes</taxon>
        <taxon>Bismarckvirus</taxon>
        <taxon>Bismarckvirus shambre1</taxon>
    </lineage>
</organism>
<dbReference type="GO" id="GO:0004519">
    <property type="term" value="F:endonuclease activity"/>
    <property type="evidence" value="ECO:0007669"/>
    <property type="project" value="UniProtKB-KW"/>
</dbReference>
<feature type="domain" description="HNH nuclease" evidence="1">
    <location>
        <begin position="48"/>
        <end position="98"/>
    </location>
</feature>
<name>A0A977KNN5_9CAUD</name>
<keyword evidence="2" id="KW-0255">Endonuclease</keyword>
<sequence length="117" mass="13204">MPRAAQSRCTRRCGKYATKDGRCDDHQRQPWENTSKRNQVLDRKLWERAKKHHLTLEPGCRVCGSTHNVVVDHITEIADGGAPYDDSNLQTLCGAHDTEKTALARRLRAARRASPQG</sequence>
<dbReference type="InterPro" id="IPR003615">
    <property type="entry name" value="HNH_nuc"/>
</dbReference>
<reference evidence="2" key="1">
    <citation type="submission" date="2022-08" db="EMBL/GenBank/DDBJ databases">
        <authorList>
            <person name="Dojs M.A."/>
            <person name="Fleischacker C.L."/>
            <person name="Jackson S.M."/>
            <person name="Feiring S.B."/>
            <person name="Webb R.J."/>
            <person name="Schaefbauer A.B."/>
            <person name="Vigness C.A."/>
            <person name="Boyle B.L."/>
            <person name="Frank J.R."/>
            <person name="Fleischacker T.C."/>
            <person name="Ackerman S.B."/>
            <person name="Balish M.F."/>
            <person name="Garlena R.A."/>
            <person name="Russell D.A."/>
            <person name="Jacobs-Sera D."/>
            <person name="Hatfull G.F."/>
        </authorList>
    </citation>
    <scope>NUCLEOTIDE SEQUENCE</scope>
</reference>
<dbReference type="Proteomes" id="UP001063033">
    <property type="component" value="Segment"/>
</dbReference>
<gene>
    <name evidence="2" type="primary">67</name>
    <name evidence="2" type="ORF">SEA_SHAMBRE1_67</name>
</gene>
<dbReference type="KEGG" id="vg:80020063"/>
<proteinExistence type="predicted"/>
<evidence type="ECO:0000313" key="3">
    <source>
        <dbReference type="Proteomes" id="UP001063033"/>
    </source>
</evidence>
<dbReference type="GO" id="GO:0008270">
    <property type="term" value="F:zinc ion binding"/>
    <property type="evidence" value="ECO:0007669"/>
    <property type="project" value="InterPro"/>
</dbReference>
<evidence type="ECO:0000313" key="2">
    <source>
        <dbReference type="EMBL" id="UXE04804.1"/>
    </source>
</evidence>
<dbReference type="Pfam" id="PF01844">
    <property type="entry name" value="HNH"/>
    <property type="match status" value="1"/>
</dbReference>
<dbReference type="SMART" id="SM00507">
    <property type="entry name" value="HNHc"/>
    <property type="match status" value="1"/>
</dbReference>
<dbReference type="CDD" id="cd00085">
    <property type="entry name" value="HNHc"/>
    <property type="match status" value="1"/>
</dbReference>
<dbReference type="GO" id="GO:0003676">
    <property type="term" value="F:nucleic acid binding"/>
    <property type="evidence" value="ECO:0007669"/>
    <property type="project" value="InterPro"/>
</dbReference>
<keyword evidence="2" id="KW-0540">Nuclease</keyword>
<keyword evidence="2" id="KW-0378">Hydrolase</keyword>